<evidence type="ECO:0000313" key="12">
    <source>
        <dbReference type="Ensembl" id="ENSPMAP00000009374.1"/>
    </source>
</evidence>
<name>S4RVY4_PETMA</name>
<dbReference type="GO" id="GO:0005834">
    <property type="term" value="C:heterotrimeric G-protein complex"/>
    <property type="evidence" value="ECO:0007669"/>
    <property type="project" value="InterPro"/>
</dbReference>
<keyword evidence="7 9" id="KW-0449">Lipoprotein</keyword>
<evidence type="ECO:0000256" key="5">
    <source>
        <dbReference type="ARBA" id="ARBA00023136"/>
    </source>
</evidence>
<dbReference type="CDD" id="cd00068">
    <property type="entry name" value="GGL"/>
    <property type="match status" value="1"/>
</dbReference>
<keyword evidence="4" id="KW-0488">Methylation</keyword>
<accession>S4RVY4</accession>
<dbReference type="PANTHER" id="PTHR13809">
    <property type="entry name" value="GUANINE NUCLEOTIDE-BINDING PROTEIN GAMMA SUBUNIT"/>
    <property type="match status" value="1"/>
</dbReference>
<keyword evidence="3 9" id="KW-1003">Cell membrane</keyword>
<reference evidence="12" key="2">
    <citation type="submission" date="2025-09" db="UniProtKB">
        <authorList>
            <consortium name="Ensembl"/>
        </authorList>
    </citation>
    <scope>IDENTIFICATION</scope>
</reference>
<comment type="subunit">
    <text evidence="9">G proteins are composed of 3 units; alpha, beta and gamma.</text>
</comment>
<organism evidence="12">
    <name type="scientific">Petromyzon marinus</name>
    <name type="common">Sea lamprey</name>
    <dbReference type="NCBI Taxonomy" id="7757"/>
    <lineage>
        <taxon>Eukaryota</taxon>
        <taxon>Metazoa</taxon>
        <taxon>Chordata</taxon>
        <taxon>Craniata</taxon>
        <taxon>Vertebrata</taxon>
        <taxon>Cyclostomata</taxon>
        <taxon>Hyperoartia</taxon>
        <taxon>Petromyzontiformes</taxon>
        <taxon>Petromyzontidae</taxon>
        <taxon>Petromyzon</taxon>
    </lineage>
</organism>
<feature type="compositionally biased region" description="Basic and acidic residues" evidence="10">
    <location>
        <begin position="54"/>
        <end position="70"/>
    </location>
</feature>
<evidence type="ECO:0000256" key="7">
    <source>
        <dbReference type="ARBA" id="ARBA00023288"/>
    </source>
</evidence>
<dbReference type="PROSITE" id="PS50058">
    <property type="entry name" value="G_PROTEIN_GAMMA"/>
    <property type="match status" value="1"/>
</dbReference>
<dbReference type="SMART" id="SM01224">
    <property type="entry name" value="G_gamma"/>
    <property type="match status" value="1"/>
</dbReference>
<dbReference type="Pfam" id="PF00631">
    <property type="entry name" value="G-gamma"/>
    <property type="match status" value="1"/>
</dbReference>
<dbReference type="AlphaFoldDB" id="S4RVY4"/>
<protein>
    <recommendedName>
        <fullName evidence="9">Guanine nucleotide-binding protein subunit gamma</fullName>
    </recommendedName>
</protein>
<dbReference type="HOGENOM" id="CLU_168377_2_1_1"/>
<dbReference type="GO" id="GO:0007186">
    <property type="term" value="P:G protein-coupled receptor signaling pathway"/>
    <property type="evidence" value="ECO:0007669"/>
    <property type="project" value="InterPro"/>
</dbReference>
<evidence type="ECO:0000256" key="2">
    <source>
        <dbReference type="ARBA" id="ARBA00007431"/>
    </source>
</evidence>
<dbReference type="InterPro" id="IPR015898">
    <property type="entry name" value="G-protein_gamma-like_dom"/>
</dbReference>
<comment type="similarity">
    <text evidence="2 9">Belongs to the G protein gamma family.</text>
</comment>
<comment type="subcellular location">
    <subcellularLocation>
        <location evidence="1 9">Cell membrane</location>
        <topology evidence="1 9">Lipid-anchor</topology>
        <orientation evidence="1 9">Cytoplasmic side</orientation>
    </subcellularLocation>
</comment>
<dbReference type="GO" id="GO:0031681">
    <property type="term" value="F:G-protein beta-subunit binding"/>
    <property type="evidence" value="ECO:0007669"/>
    <property type="project" value="InterPro"/>
</dbReference>
<evidence type="ECO:0000259" key="11">
    <source>
        <dbReference type="PROSITE" id="PS50058"/>
    </source>
</evidence>
<keyword evidence="5 9" id="KW-0472">Membrane</keyword>
<keyword evidence="6 9" id="KW-0807">Transducer</keyword>
<evidence type="ECO:0000256" key="9">
    <source>
        <dbReference type="RuleBase" id="RU004973"/>
    </source>
</evidence>
<feature type="region of interest" description="Disordered" evidence="10">
    <location>
        <begin position="48"/>
        <end position="70"/>
    </location>
</feature>
<evidence type="ECO:0000256" key="3">
    <source>
        <dbReference type="ARBA" id="ARBA00022475"/>
    </source>
</evidence>
<dbReference type="FunFam" id="4.10.260.10:FF:000001">
    <property type="entry name" value="Guanine nucleotide-binding protein subunit gamma"/>
    <property type="match status" value="1"/>
</dbReference>
<evidence type="ECO:0000256" key="4">
    <source>
        <dbReference type="ARBA" id="ARBA00022481"/>
    </source>
</evidence>
<reference evidence="12" key="1">
    <citation type="submission" date="2025-08" db="UniProtKB">
        <authorList>
            <consortium name="Ensembl"/>
        </authorList>
    </citation>
    <scope>IDENTIFICATION</scope>
</reference>
<evidence type="ECO:0000256" key="1">
    <source>
        <dbReference type="ARBA" id="ARBA00004342"/>
    </source>
</evidence>
<evidence type="ECO:0000256" key="8">
    <source>
        <dbReference type="ARBA" id="ARBA00023289"/>
    </source>
</evidence>
<keyword evidence="8" id="KW-0636">Prenylation</keyword>
<dbReference type="OMA" id="MPAFHIE"/>
<dbReference type="InterPro" id="IPR036284">
    <property type="entry name" value="GGL_sf"/>
</dbReference>
<comment type="function">
    <text evidence="9">Guanine nucleotide-binding proteins (G proteins) are involved as a modulator or transducer in various transmembrane signaling systems. The beta and gamma chains are required for the GTPase activity, for replacement of GDP by GTP, and for G protein-effector interaction.</text>
</comment>
<evidence type="ECO:0000256" key="6">
    <source>
        <dbReference type="ARBA" id="ARBA00023224"/>
    </source>
</evidence>
<dbReference type="STRING" id="7757.ENSPMAP00000009374"/>
<dbReference type="SMART" id="SM00224">
    <property type="entry name" value="GGL"/>
    <property type="match status" value="1"/>
</dbReference>
<evidence type="ECO:0000256" key="10">
    <source>
        <dbReference type="SAM" id="MobiDB-lite"/>
    </source>
</evidence>
<dbReference type="Ensembl" id="ENSPMAT00000009414.1">
    <property type="protein sequence ID" value="ENSPMAP00000009374.1"/>
    <property type="gene ID" value="ENSPMAG00000008518.1"/>
</dbReference>
<sequence length="70" mass="7807">AMEEERTPEETAKMEAEQLRIEVKLTREKISKVAPDILAHVESNMADDPLVKGVPEDKNPFKEKGGCVIS</sequence>
<dbReference type="InterPro" id="IPR001770">
    <property type="entry name" value="G-protein_gamma"/>
</dbReference>
<proteinExistence type="inferred from homology"/>
<dbReference type="PRINTS" id="PR00321">
    <property type="entry name" value="GPROTEING"/>
</dbReference>
<dbReference type="SUPFAM" id="SSF48670">
    <property type="entry name" value="Transducin (heterotrimeric G protein), gamma chain"/>
    <property type="match status" value="1"/>
</dbReference>
<dbReference type="Gene3D" id="4.10.260.10">
    <property type="entry name" value="Transducin (heterotrimeric G protein), gamma chain"/>
    <property type="match status" value="1"/>
</dbReference>
<feature type="domain" description="G protein gamma" evidence="11">
    <location>
        <begin position="12"/>
        <end position="70"/>
    </location>
</feature>
<dbReference type="GeneTree" id="ENSGT01100000263525"/>